<evidence type="ECO:0000313" key="2">
    <source>
        <dbReference type="Proteomes" id="UP000198211"/>
    </source>
</evidence>
<proteinExistence type="predicted"/>
<keyword evidence="2" id="KW-1185">Reference proteome</keyword>
<dbReference type="Proteomes" id="UP000198211">
    <property type="component" value="Unassembled WGS sequence"/>
</dbReference>
<gene>
    <name evidence="1" type="ORF">PHMEG_00028588</name>
</gene>
<organism evidence="1 2">
    <name type="scientific">Phytophthora megakarya</name>
    <dbReference type="NCBI Taxonomy" id="4795"/>
    <lineage>
        <taxon>Eukaryota</taxon>
        <taxon>Sar</taxon>
        <taxon>Stramenopiles</taxon>
        <taxon>Oomycota</taxon>
        <taxon>Peronosporomycetes</taxon>
        <taxon>Peronosporales</taxon>
        <taxon>Peronosporaceae</taxon>
        <taxon>Phytophthora</taxon>
    </lineage>
</organism>
<dbReference type="OrthoDB" id="120194at2759"/>
<dbReference type="AlphaFoldDB" id="A0A225V4L7"/>
<reference evidence="2" key="1">
    <citation type="submission" date="2017-03" db="EMBL/GenBank/DDBJ databases">
        <title>Phytopthora megakarya and P. palmivora, two closely related causual agents of cacao black pod achieved similar genome size and gene model numbers by different mechanisms.</title>
        <authorList>
            <person name="Ali S."/>
            <person name="Shao J."/>
            <person name="Larry D.J."/>
            <person name="Kronmiller B."/>
            <person name="Shen D."/>
            <person name="Strem M.D."/>
            <person name="Melnick R.L."/>
            <person name="Guiltinan M.J."/>
            <person name="Tyler B.M."/>
            <person name="Meinhardt L.W."/>
            <person name="Bailey B.A."/>
        </authorList>
    </citation>
    <scope>NUCLEOTIDE SEQUENCE [LARGE SCALE GENOMIC DNA]</scope>
    <source>
        <strain evidence="2">zdho120</strain>
    </source>
</reference>
<protein>
    <submittedName>
        <fullName evidence="1">RxLR effector protein</fullName>
    </submittedName>
</protein>
<name>A0A225V4L7_9STRA</name>
<dbReference type="EMBL" id="NBNE01007762">
    <property type="protein sequence ID" value="OWZ00262.1"/>
    <property type="molecule type" value="Genomic_DNA"/>
</dbReference>
<sequence length="130" mass="14993">MICEANSTAYKDGKLVSPDFLPPPRVISEQNNSNSRRLRTSRTINNSTEERAFPGLSLTTLSNKIAESKLKLPKSLQFRIYLKAEWNPARLYKHFGFAGKSLDWVEKQPNFLVYLGYSKFWNAKGGRYMR</sequence>
<evidence type="ECO:0000313" key="1">
    <source>
        <dbReference type="EMBL" id="OWZ00262.1"/>
    </source>
</evidence>
<accession>A0A225V4L7</accession>
<comment type="caution">
    <text evidence="1">The sequence shown here is derived from an EMBL/GenBank/DDBJ whole genome shotgun (WGS) entry which is preliminary data.</text>
</comment>